<dbReference type="AlphaFoldDB" id="A0A0C9THQ3"/>
<sequence length="80" mass="9002">MGRAGSTETDARICKRKRELRANGDPRVGEWNPHGQGTLVPYTAPNRQAKHKQRVNQKVPYSRCRELTSPTAANVLHPQI</sequence>
<evidence type="ECO:0000313" key="1">
    <source>
        <dbReference type="EMBL" id="KIJ07512.1"/>
    </source>
</evidence>
<organism evidence="1 2">
    <name type="scientific">Paxillus involutus ATCC 200175</name>
    <dbReference type="NCBI Taxonomy" id="664439"/>
    <lineage>
        <taxon>Eukaryota</taxon>
        <taxon>Fungi</taxon>
        <taxon>Dikarya</taxon>
        <taxon>Basidiomycota</taxon>
        <taxon>Agaricomycotina</taxon>
        <taxon>Agaricomycetes</taxon>
        <taxon>Agaricomycetidae</taxon>
        <taxon>Boletales</taxon>
        <taxon>Paxilineae</taxon>
        <taxon>Paxillaceae</taxon>
        <taxon>Paxillus</taxon>
    </lineage>
</organism>
<gene>
    <name evidence="1" type="ORF">PAXINDRAFT_19301</name>
</gene>
<dbReference type="EMBL" id="KN819867">
    <property type="protein sequence ID" value="KIJ07512.1"/>
    <property type="molecule type" value="Genomic_DNA"/>
</dbReference>
<accession>A0A0C9THQ3</accession>
<reference evidence="1 2" key="1">
    <citation type="submission" date="2014-06" db="EMBL/GenBank/DDBJ databases">
        <authorList>
            <consortium name="DOE Joint Genome Institute"/>
            <person name="Kuo A."/>
            <person name="Kohler A."/>
            <person name="Nagy L.G."/>
            <person name="Floudas D."/>
            <person name="Copeland A."/>
            <person name="Barry K.W."/>
            <person name="Cichocki N."/>
            <person name="Veneault-Fourrey C."/>
            <person name="LaButti K."/>
            <person name="Lindquist E.A."/>
            <person name="Lipzen A."/>
            <person name="Lundell T."/>
            <person name="Morin E."/>
            <person name="Murat C."/>
            <person name="Sun H."/>
            <person name="Tunlid A."/>
            <person name="Henrissat B."/>
            <person name="Grigoriev I.V."/>
            <person name="Hibbett D.S."/>
            <person name="Martin F."/>
            <person name="Nordberg H.P."/>
            <person name="Cantor M.N."/>
            <person name="Hua S.X."/>
        </authorList>
    </citation>
    <scope>NUCLEOTIDE SEQUENCE [LARGE SCALE GENOMIC DNA]</scope>
    <source>
        <strain evidence="1 2">ATCC 200175</strain>
    </source>
</reference>
<protein>
    <submittedName>
        <fullName evidence="1">Uncharacterized protein</fullName>
    </submittedName>
</protein>
<keyword evidence="2" id="KW-1185">Reference proteome</keyword>
<evidence type="ECO:0000313" key="2">
    <source>
        <dbReference type="Proteomes" id="UP000053647"/>
    </source>
</evidence>
<name>A0A0C9THQ3_PAXIN</name>
<dbReference type="Proteomes" id="UP000053647">
    <property type="component" value="Unassembled WGS sequence"/>
</dbReference>
<proteinExistence type="predicted"/>
<dbReference type="HOGENOM" id="CLU_2590440_0_0_1"/>
<reference evidence="2" key="2">
    <citation type="submission" date="2015-01" db="EMBL/GenBank/DDBJ databases">
        <title>Evolutionary Origins and Diversification of the Mycorrhizal Mutualists.</title>
        <authorList>
            <consortium name="DOE Joint Genome Institute"/>
            <consortium name="Mycorrhizal Genomics Consortium"/>
            <person name="Kohler A."/>
            <person name="Kuo A."/>
            <person name="Nagy L.G."/>
            <person name="Floudas D."/>
            <person name="Copeland A."/>
            <person name="Barry K.W."/>
            <person name="Cichocki N."/>
            <person name="Veneault-Fourrey C."/>
            <person name="LaButti K."/>
            <person name="Lindquist E.A."/>
            <person name="Lipzen A."/>
            <person name="Lundell T."/>
            <person name="Morin E."/>
            <person name="Murat C."/>
            <person name="Riley R."/>
            <person name="Ohm R."/>
            <person name="Sun H."/>
            <person name="Tunlid A."/>
            <person name="Henrissat B."/>
            <person name="Grigoriev I.V."/>
            <person name="Hibbett D.S."/>
            <person name="Martin F."/>
        </authorList>
    </citation>
    <scope>NUCLEOTIDE SEQUENCE [LARGE SCALE GENOMIC DNA]</scope>
    <source>
        <strain evidence="2">ATCC 200175</strain>
    </source>
</reference>